<dbReference type="AlphaFoldDB" id="A0A7Z0AA82"/>
<dbReference type="RefSeq" id="WP_179424981.1">
    <property type="nucleotide sequence ID" value="NZ_JACBZP010000001.1"/>
</dbReference>
<evidence type="ECO:0000256" key="2">
    <source>
        <dbReference type="ARBA" id="ARBA00022857"/>
    </source>
</evidence>
<name>A0A7Z0AA82_9MICO</name>
<dbReference type="EMBL" id="JACBZP010000001">
    <property type="protein sequence ID" value="NYI65938.1"/>
    <property type="molecule type" value="Genomic_DNA"/>
</dbReference>
<keyword evidence="6" id="KW-1185">Reference proteome</keyword>
<dbReference type="Proteomes" id="UP000539111">
    <property type="component" value="Unassembled WGS sequence"/>
</dbReference>
<evidence type="ECO:0000313" key="6">
    <source>
        <dbReference type="Proteomes" id="UP000539111"/>
    </source>
</evidence>
<reference evidence="5 6" key="1">
    <citation type="submission" date="2020-07" db="EMBL/GenBank/DDBJ databases">
        <title>Sequencing the genomes of 1000 actinobacteria strains.</title>
        <authorList>
            <person name="Klenk H.-P."/>
        </authorList>
    </citation>
    <scope>NUCLEOTIDE SEQUENCE [LARGE SCALE GENOMIC DNA]</scope>
    <source>
        <strain evidence="5 6">DSM 26341</strain>
    </source>
</reference>
<dbReference type="SUPFAM" id="SSF51430">
    <property type="entry name" value="NAD(P)-linked oxidoreductase"/>
    <property type="match status" value="1"/>
</dbReference>
<dbReference type="PANTHER" id="PTHR43150">
    <property type="entry name" value="HYPERKINETIC, ISOFORM M"/>
    <property type="match status" value="1"/>
</dbReference>
<dbReference type="InterPro" id="IPR036812">
    <property type="entry name" value="NAD(P)_OxRdtase_dom_sf"/>
</dbReference>
<organism evidence="5 6">
    <name type="scientific">Spelaeicoccus albus</name>
    <dbReference type="NCBI Taxonomy" id="1280376"/>
    <lineage>
        <taxon>Bacteria</taxon>
        <taxon>Bacillati</taxon>
        <taxon>Actinomycetota</taxon>
        <taxon>Actinomycetes</taxon>
        <taxon>Micrococcales</taxon>
        <taxon>Brevibacteriaceae</taxon>
        <taxon>Spelaeicoccus</taxon>
    </lineage>
</organism>
<gene>
    <name evidence="5" type="ORF">BJY26_000244</name>
</gene>
<feature type="domain" description="NADP-dependent oxidoreductase" evidence="4">
    <location>
        <begin position="44"/>
        <end position="343"/>
    </location>
</feature>
<dbReference type="EC" id="1.1.1.-" evidence="5"/>
<dbReference type="GO" id="GO:0051596">
    <property type="term" value="P:methylglyoxal catabolic process"/>
    <property type="evidence" value="ECO:0007669"/>
    <property type="project" value="TreeGrafter"/>
</dbReference>
<dbReference type="Pfam" id="PF00248">
    <property type="entry name" value="Aldo_ket_red"/>
    <property type="match status" value="1"/>
</dbReference>
<dbReference type="Gene3D" id="3.20.20.100">
    <property type="entry name" value="NADP-dependent oxidoreductase domain"/>
    <property type="match status" value="1"/>
</dbReference>
<keyword evidence="3 5" id="KW-0560">Oxidoreductase</keyword>
<comment type="caution">
    <text evidence="5">The sequence shown here is derived from an EMBL/GenBank/DDBJ whole genome shotgun (WGS) entry which is preliminary data.</text>
</comment>
<evidence type="ECO:0000256" key="3">
    <source>
        <dbReference type="ARBA" id="ARBA00023002"/>
    </source>
</evidence>
<dbReference type="PANTHER" id="PTHR43150:SF4">
    <property type="entry name" value="L-GLYCERALDEHYDE 3-PHOSPHATE REDUCTASE"/>
    <property type="match status" value="1"/>
</dbReference>
<comment type="similarity">
    <text evidence="1">Belongs to the shaker potassium channel beta subunit family.</text>
</comment>
<accession>A0A7Z0AA82</accession>
<sequence>MPTGHGARFEVVNDDFRAPYVADNSRWAGFSYRRVGNSGLLLPPISLGLWYNFGDNRPFDVQREVLRYAFDHGISHFDLANNYGPPYGSAEENFGRMMAKDFRPYRNEMVISTKAGWDMWTGPYGRLGPRKYLLTSLDESLSRMNLDYVDIFYSHRFDADTPLEETIGALHTAVTSGKAMYAGISSYSAERTAEAKKIADDLGTPLIIHQPAYSMLNRWVEDGLLTTLDDRDMGAIVFTPLAQGLLTGKYLGGADGVARATDRPSIGGDTFTKENLDAVRALNDIATRRGQTLAQLALAWVLRTPTVTSAVIGASSVGQLKENLGALDNTEFTEAELAEIDAATSAAGVGGWEASSEL</sequence>
<dbReference type="InterPro" id="IPR005399">
    <property type="entry name" value="K_chnl_volt-dep_bsu_KCNAB-rel"/>
</dbReference>
<dbReference type="GO" id="GO:0016491">
    <property type="term" value="F:oxidoreductase activity"/>
    <property type="evidence" value="ECO:0007669"/>
    <property type="project" value="UniProtKB-KW"/>
</dbReference>
<dbReference type="InterPro" id="IPR023210">
    <property type="entry name" value="NADP_OxRdtase_dom"/>
</dbReference>
<evidence type="ECO:0000256" key="1">
    <source>
        <dbReference type="ARBA" id="ARBA00006515"/>
    </source>
</evidence>
<evidence type="ECO:0000313" key="5">
    <source>
        <dbReference type="EMBL" id="NYI65938.1"/>
    </source>
</evidence>
<evidence type="ECO:0000259" key="4">
    <source>
        <dbReference type="Pfam" id="PF00248"/>
    </source>
</evidence>
<protein>
    <submittedName>
        <fullName evidence="5">L-glyceraldehyde 3-phosphate reductase</fullName>
        <ecNumber evidence="5">1.1.1.-</ecNumber>
    </submittedName>
</protein>
<proteinExistence type="inferred from homology"/>
<keyword evidence="2" id="KW-0521">NADP</keyword>